<proteinExistence type="predicted"/>
<evidence type="ECO:0000313" key="3">
    <source>
        <dbReference type="Proteomes" id="UP000295727"/>
    </source>
</evidence>
<dbReference type="Pfam" id="PF01575">
    <property type="entry name" value="MaoC_dehydratas"/>
    <property type="match status" value="1"/>
</dbReference>
<dbReference type="Proteomes" id="UP000295727">
    <property type="component" value="Chromosome 3"/>
</dbReference>
<reference evidence="2 3" key="1">
    <citation type="submission" date="2019-03" db="EMBL/GenBank/DDBJ databases">
        <title>Paraburkholderia sp. 7MH5, isolated from subtropical forest soil.</title>
        <authorList>
            <person name="Gao Z.-H."/>
            <person name="Qiu L.-H."/>
        </authorList>
    </citation>
    <scope>NUCLEOTIDE SEQUENCE [LARGE SCALE GENOMIC DNA]</scope>
    <source>
        <strain evidence="2 3">7MH5</strain>
    </source>
</reference>
<dbReference type="Gene3D" id="3.10.129.10">
    <property type="entry name" value="Hotdog Thioesterase"/>
    <property type="match status" value="1"/>
</dbReference>
<dbReference type="EMBL" id="CP038150">
    <property type="protein sequence ID" value="QBR01136.1"/>
    <property type="molecule type" value="Genomic_DNA"/>
</dbReference>
<evidence type="ECO:0000259" key="1">
    <source>
        <dbReference type="Pfam" id="PF01575"/>
    </source>
</evidence>
<keyword evidence="3" id="KW-1185">Reference proteome</keyword>
<accession>A0A4P7CXZ3</accession>
<dbReference type="RefSeq" id="WP_134755468.1">
    <property type="nucleotide sequence ID" value="NZ_CP038150.1"/>
</dbReference>
<dbReference type="PANTHER" id="PTHR43841:SF3">
    <property type="entry name" value="(3R)-HYDROXYACYL-ACP DEHYDRATASE SUBUNIT HADB"/>
    <property type="match status" value="1"/>
</dbReference>
<organism evidence="2 3">
    <name type="scientific">Paraburkholderia pallida</name>
    <dbReference type="NCBI Taxonomy" id="2547399"/>
    <lineage>
        <taxon>Bacteria</taxon>
        <taxon>Pseudomonadati</taxon>
        <taxon>Pseudomonadota</taxon>
        <taxon>Betaproteobacteria</taxon>
        <taxon>Burkholderiales</taxon>
        <taxon>Burkholderiaceae</taxon>
        <taxon>Paraburkholderia</taxon>
    </lineage>
</organism>
<feature type="domain" description="MaoC-like" evidence="1">
    <location>
        <begin position="22"/>
        <end position="120"/>
    </location>
</feature>
<evidence type="ECO:0000313" key="2">
    <source>
        <dbReference type="EMBL" id="QBR01136.1"/>
    </source>
</evidence>
<dbReference type="OrthoDB" id="9774179at2"/>
<sequence>MSQLKFNEVQVGDTLPPLALEPVNRTTLALFAGASNDHNAIHIDIDFARKAGMPDVFAHGMLSMAWLGRLLTLWVDQRQLRQFAVRFVGITQLGHRITCTGRVVEKFEADGEKRVKLELQTTNQYGEPRVVGDAVVALQ</sequence>
<dbReference type="KEGG" id="ppai:E1956_28315"/>
<dbReference type="AlphaFoldDB" id="A0A4P7CXZ3"/>
<dbReference type="InterPro" id="IPR002539">
    <property type="entry name" value="MaoC-like_dom"/>
</dbReference>
<gene>
    <name evidence="2" type="ORF">E1956_28315</name>
</gene>
<name>A0A4P7CXZ3_9BURK</name>
<protein>
    <submittedName>
        <fullName evidence="2">Dehydratase</fullName>
    </submittedName>
</protein>
<dbReference type="PANTHER" id="PTHR43841">
    <property type="entry name" value="3-HYDROXYACYL-THIOESTER DEHYDRATASE HTDX-RELATED"/>
    <property type="match status" value="1"/>
</dbReference>
<dbReference type="CDD" id="cd03453">
    <property type="entry name" value="SAV4209_like"/>
    <property type="match status" value="1"/>
</dbReference>
<dbReference type="SUPFAM" id="SSF54637">
    <property type="entry name" value="Thioesterase/thiol ester dehydrase-isomerase"/>
    <property type="match status" value="1"/>
</dbReference>
<dbReference type="InterPro" id="IPR029069">
    <property type="entry name" value="HotDog_dom_sf"/>
</dbReference>